<dbReference type="InterPro" id="IPR001451">
    <property type="entry name" value="Hexapep"/>
</dbReference>
<dbReference type="SUPFAM" id="SSF51161">
    <property type="entry name" value="Trimeric LpxA-like enzymes"/>
    <property type="match status" value="1"/>
</dbReference>
<dbReference type="Proteomes" id="UP000252081">
    <property type="component" value="Unassembled WGS sequence"/>
</dbReference>
<dbReference type="InterPro" id="IPR018357">
    <property type="entry name" value="Hexapep_transf_CS"/>
</dbReference>
<protein>
    <submittedName>
        <fullName evidence="4">Acyltransferase</fullName>
    </submittedName>
</protein>
<name>A0A366KPV9_9SPHI</name>
<evidence type="ECO:0000313" key="4">
    <source>
        <dbReference type="EMBL" id="RBQ03558.1"/>
    </source>
</evidence>
<evidence type="ECO:0000256" key="2">
    <source>
        <dbReference type="ARBA" id="ARBA00022737"/>
    </source>
</evidence>
<dbReference type="PROSITE" id="PS00101">
    <property type="entry name" value="HEXAPEP_TRANSFERASES"/>
    <property type="match status" value="1"/>
</dbReference>
<dbReference type="CDD" id="cd04647">
    <property type="entry name" value="LbH_MAT_like"/>
    <property type="match status" value="1"/>
</dbReference>
<dbReference type="Gene3D" id="2.160.10.10">
    <property type="entry name" value="Hexapeptide repeat proteins"/>
    <property type="match status" value="1"/>
</dbReference>
<proteinExistence type="predicted"/>
<keyword evidence="2" id="KW-0677">Repeat</keyword>
<gene>
    <name evidence="4" type="ORF">DRW42_21365</name>
</gene>
<dbReference type="AlphaFoldDB" id="A0A366KPV9"/>
<organism evidence="4 5">
    <name type="scientific">Pedobacter miscanthi</name>
    <dbReference type="NCBI Taxonomy" id="2259170"/>
    <lineage>
        <taxon>Bacteria</taxon>
        <taxon>Pseudomonadati</taxon>
        <taxon>Bacteroidota</taxon>
        <taxon>Sphingobacteriia</taxon>
        <taxon>Sphingobacteriales</taxon>
        <taxon>Sphingobacteriaceae</taxon>
        <taxon>Pedobacter</taxon>
    </lineage>
</organism>
<accession>A0A366KPV9</accession>
<keyword evidence="5" id="KW-1185">Reference proteome</keyword>
<evidence type="ECO:0000256" key="3">
    <source>
        <dbReference type="ARBA" id="ARBA00023315"/>
    </source>
</evidence>
<dbReference type="InterPro" id="IPR011004">
    <property type="entry name" value="Trimer_LpxA-like_sf"/>
</dbReference>
<evidence type="ECO:0000313" key="5">
    <source>
        <dbReference type="Proteomes" id="UP000252081"/>
    </source>
</evidence>
<dbReference type="EMBL" id="QNQU01000021">
    <property type="protein sequence ID" value="RBQ03558.1"/>
    <property type="molecule type" value="Genomic_DNA"/>
</dbReference>
<dbReference type="RefSeq" id="WP_113950872.1">
    <property type="nucleotide sequence ID" value="NZ_QNQU01000021.1"/>
</dbReference>
<reference evidence="4 5" key="1">
    <citation type="submission" date="2018-07" db="EMBL/GenBank/DDBJ databases">
        <title>A draft genome of a endophytic bacteria, a new species of Pedobacter.</title>
        <authorList>
            <person name="Zhang Z.D."/>
            <person name="Chen Z.J."/>
        </authorList>
    </citation>
    <scope>NUCLEOTIDE SEQUENCE [LARGE SCALE GENOMIC DNA]</scope>
    <source>
        <strain evidence="4 5">RS10</strain>
    </source>
</reference>
<dbReference type="InterPro" id="IPR051159">
    <property type="entry name" value="Hexapeptide_acetyltransf"/>
</dbReference>
<dbReference type="OrthoDB" id="9801697at2"/>
<keyword evidence="3 4" id="KW-0012">Acyltransferase</keyword>
<keyword evidence="1 4" id="KW-0808">Transferase</keyword>
<dbReference type="GO" id="GO:0016746">
    <property type="term" value="F:acyltransferase activity"/>
    <property type="evidence" value="ECO:0007669"/>
    <property type="project" value="UniProtKB-KW"/>
</dbReference>
<sequence length="204" mass="22150">MDQPLINQRKITFNQKFKSKILKLRFKDKLITDGAIRILGKLPVFKLPGKSKIIIGKKVVLNSDSVNSNTALTYNCTLVCGLQGTIEIGDNSMLNGVSITAYKRVKIGKNCQIASCTLISDTDFHPVNPSIRLMESMGYKIDHTVVNKEEVLIGNNVWIGWGSTILKGVNIGDNSIIAAGSVVVNDIPSNVIAAGNPAKVKRSI</sequence>
<evidence type="ECO:0000256" key="1">
    <source>
        <dbReference type="ARBA" id="ARBA00022679"/>
    </source>
</evidence>
<dbReference type="Pfam" id="PF00132">
    <property type="entry name" value="Hexapep"/>
    <property type="match status" value="1"/>
</dbReference>
<dbReference type="PANTHER" id="PTHR23416">
    <property type="entry name" value="SIALIC ACID SYNTHASE-RELATED"/>
    <property type="match status" value="1"/>
</dbReference>
<comment type="caution">
    <text evidence="4">The sequence shown here is derived from an EMBL/GenBank/DDBJ whole genome shotgun (WGS) entry which is preliminary data.</text>
</comment>